<dbReference type="SUPFAM" id="SSF51445">
    <property type="entry name" value="(Trans)glycosidases"/>
    <property type="match status" value="1"/>
</dbReference>
<reference evidence="3" key="1">
    <citation type="journal article" date="2020" name="Cell">
        <title>Large-Scale Comparative Analyses of Tick Genomes Elucidate Their Genetic Diversity and Vector Capacities.</title>
        <authorList>
            <consortium name="Tick Genome and Microbiome Consortium (TIGMIC)"/>
            <person name="Jia N."/>
            <person name="Wang J."/>
            <person name="Shi W."/>
            <person name="Du L."/>
            <person name="Sun Y."/>
            <person name="Zhan W."/>
            <person name="Jiang J.F."/>
            <person name="Wang Q."/>
            <person name="Zhang B."/>
            <person name="Ji P."/>
            <person name="Bell-Sakyi L."/>
            <person name="Cui X.M."/>
            <person name="Yuan T.T."/>
            <person name="Jiang B.G."/>
            <person name="Yang W.F."/>
            <person name="Lam T.T."/>
            <person name="Chang Q.C."/>
            <person name="Ding S.J."/>
            <person name="Wang X.J."/>
            <person name="Zhu J.G."/>
            <person name="Ruan X.D."/>
            <person name="Zhao L."/>
            <person name="Wei J.T."/>
            <person name="Ye R.Z."/>
            <person name="Que T.C."/>
            <person name="Du C.H."/>
            <person name="Zhou Y.H."/>
            <person name="Cheng J.X."/>
            <person name="Dai P.F."/>
            <person name="Guo W.B."/>
            <person name="Han X.H."/>
            <person name="Huang E.J."/>
            <person name="Li L.F."/>
            <person name="Wei W."/>
            <person name="Gao Y.C."/>
            <person name="Liu J.Z."/>
            <person name="Shao H.Z."/>
            <person name="Wang X."/>
            <person name="Wang C.C."/>
            <person name="Yang T.C."/>
            <person name="Huo Q.B."/>
            <person name="Li W."/>
            <person name="Chen H.Y."/>
            <person name="Chen S.E."/>
            <person name="Zhou L.G."/>
            <person name="Ni X.B."/>
            <person name="Tian J.H."/>
            <person name="Sheng Y."/>
            <person name="Liu T."/>
            <person name="Pan Y.S."/>
            <person name="Xia L.Y."/>
            <person name="Li J."/>
            <person name="Zhao F."/>
            <person name="Cao W.C."/>
        </authorList>
    </citation>
    <scope>NUCLEOTIDE SEQUENCE</scope>
    <source>
        <strain evidence="3">Rsan-2018</strain>
    </source>
</reference>
<dbReference type="InterPro" id="IPR017853">
    <property type="entry name" value="GH"/>
</dbReference>
<protein>
    <recommendedName>
        <fullName evidence="5">Chitinase</fullName>
    </recommendedName>
</protein>
<gene>
    <name evidence="3" type="ORF">HPB52_015647</name>
</gene>
<keyword evidence="4" id="KW-1185">Reference proteome</keyword>
<sequence length="688" mass="74335">MADSRQDTELPDQYADVGWLRTPDSAAMSPPQLPWSTSESPVQSLGSPPVLPATIVARSAQSHKASAYATPTFISHHPLKKTHHGDARQATGALPKTHAASAASASAPSTWSPTPPRAAAQRHTGFAGVPAYVLAPDVIIFSPRSKMSPPLQEQREEALTMQPPSYSPAERPAAGRVGVGQPVISPHPELESGSGGQADQDFNFGQGDGPGFQFWFKQAWALCVVTVGTFIMPVGLLILSYSNTPPAVKSSVRTVSVPAASVTTSTGPSGWPPLPSKCTESPQLNGSITNLYSSRLRRFNVEPNNTVFCVYNVTRFKKLSYAVPRIYAPQNMPLEYCRSVVYWSMAVGADKIESRAQYFDNVFGAAALRPLITSSQLPGPKTLLLALGGFQSDSVHLTNIARHQRQLVSFTESVLEMVALYGMDGVAVHWVPPEATCRVPGRDDDLLTVSTIVDAISKAFSSNSTNKRVIALLLPADHAATDTLVNVLVNVVDYVIVQTHLLPLPPVPSDTLCTDLARNSTSFIRSLSLSPERDKKVCSGFSLSPLKVVVKFAGGHVASNFAYASNSSLDGLRARGQMNDVCDYQLAPCHYGSIFTDCIAVSLNAATHNPYFVFPKSAALQSIVMHELISRSIQRVPSDRCAALFDLDMDNWDDNLTCAGFDLPYRYLTHFHASIQGYSSPMHQLPRC</sequence>
<keyword evidence="2" id="KW-0812">Transmembrane</keyword>
<evidence type="ECO:0008006" key="5">
    <source>
        <dbReference type="Google" id="ProtNLM"/>
    </source>
</evidence>
<comment type="caution">
    <text evidence="3">The sequence shown here is derived from an EMBL/GenBank/DDBJ whole genome shotgun (WGS) entry which is preliminary data.</text>
</comment>
<accession>A0A9D4Q780</accession>
<proteinExistence type="predicted"/>
<feature type="transmembrane region" description="Helical" evidence="2">
    <location>
        <begin position="219"/>
        <end position="241"/>
    </location>
</feature>
<dbReference type="VEuPathDB" id="VectorBase:RSAN_025832"/>
<feature type="compositionally biased region" description="Polar residues" evidence="1">
    <location>
        <begin position="34"/>
        <end position="46"/>
    </location>
</feature>
<feature type="region of interest" description="Disordered" evidence="1">
    <location>
        <begin position="145"/>
        <end position="203"/>
    </location>
</feature>
<keyword evidence="2" id="KW-1133">Transmembrane helix</keyword>
<reference evidence="3" key="2">
    <citation type="submission" date="2021-09" db="EMBL/GenBank/DDBJ databases">
        <authorList>
            <person name="Jia N."/>
            <person name="Wang J."/>
            <person name="Shi W."/>
            <person name="Du L."/>
            <person name="Sun Y."/>
            <person name="Zhan W."/>
            <person name="Jiang J."/>
            <person name="Wang Q."/>
            <person name="Zhang B."/>
            <person name="Ji P."/>
            <person name="Sakyi L.B."/>
            <person name="Cui X."/>
            <person name="Yuan T."/>
            <person name="Jiang B."/>
            <person name="Yang W."/>
            <person name="Lam T.T.-Y."/>
            <person name="Chang Q."/>
            <person name="Ding S."/>
            <person name="Wang X."/>
            <person name="Zhu J."/>
            <person name="Ruan X."/>
            <person name="Zhao L."/>
            <person name="Wei J."/>
            <person name="Que T."/>
            <person name="Du C."/>
            <person name="Cheng J."/>
            <person name="Dai P."/>
            <person name="Han X."/>
            <person name="Huang E."/>
            <person name="Gao Y."/>
            <person name="Liu J."/>
            <person name="Shao H."/>
            <person name="Ye R."/>
            <person name="Li L."/>
            <person name="Wei W."/>
            <person name="Wang X."/>
            <person name="Wang C."/>
            <person name="Huo Q."/>
            <person name="Li W."/>
            <person name="Guo W."/>
            <person name="Chen H."/>
            <person name="Chen S."/>
            <person name="Zhou L."/>
            <person name="Zhou L."/>
            <person name="Ni X."/>
            <person name="Tian J."/>
            <person name="Zhou Y."/>
            <person name="Sheng Y."/>
            <person name="Liu T."/>
            <person name="Pan Y."/>
            <person name="Xia L."/>
            <person name="Li J."/>
            <person name="Zhao F."/>
            <person name="Cao W."/>
        </authorList>
    </citation>
    <scope>NUCLEOTIDE SEQUENCE</scope>
    <source>
        <strain evidence="3">Rsan-2018</strain>
        <tissue evidence="3">Larvae</tissue>
    </source>
</reference>
<feature type="region of interest" description="Disordered" evidence="1">
    <location>
        <begin position="1"/>
        <end position="46"/>
    </location>
</feature>
<dbReference type="AlphaFoldDB" id="A0A9D4Q780"/>
<feature type="region of interest" description="Disordered" evidence="1">
    <location>
        <begin position="93"/>
        <end position="121"/>
    </location>
</feature>
<organism evidence="3 4">
    <name type="scientific">Rhipicephalus sanguineus</name>
    <name type="common">Brown dog tick</name>
    <name type="synonym">Ixodes sanguineus</name>
    <dbReference type="NCBI Taxonomy" id="34632"/>
    <lineage>
        <taxon>Eukaryota</taxon>
        <taxon>Metazoa</taxon>
        <taxon>Ecdysozoa</taxon>
        <taxon>Arthropoda</taxon>
        <taxon>Chelicerata</taxon>
        <taxon>Arachnida</taxon>
        <taxon>Acari</taxon>
        <taxon>Parasitiformes</taxon>
        <taxon>Ixodida</taxon>
        <taxon>Ixodoidea</taxon>
        <taxon>Ixodidae</taxon>
        <taxon>Rhipicephalinae</taxon>
        <taxon>Rhipicephalus</taxon>
        <taxon>Rhipicephalus</taxon>
    </lineage>
</organism>
<evidence type="ECO:0000256" key="2">
    <source>
        <dbReference type="SAM" id="Phobius"/>
    </source>
</evidence>
<evidence type="ECO:0000256" key="1">
    <source>
        <dbReference type="SAM" id="MobiDB-lite"/>
    </source>
</evidence>
<name>A0A9D4Q780_RHISA</name>
<feature type="compositionally biased region" description="Low complexity" evidence="1">
    <location>
        <begin position="93"/>
        <end position="112"/>
    </location>
</feature>
<dbReference type="Gene3D" id="3.20.20.80">
    <property type="entry name" value="Glycosidases"/>
    <property type="match status" value="1"/>
</dbReference>
<keyword evidence="2" id="KW-0472">Membrane</keyword>
<dbReference type="EMBL" id="JABSTV010001248">
    <property type="protein sequence ID" value="KAH7969187.1"/>
    <property type="molecule type" value="Genomic_DNA"/>
</dbReference>
<evidence type="ECO:0000313" key="3">
    <source>
        <dbReference type="EMBL" id="KAH7969187.1"/>
    </source>
</evidence>
<evidence type="ECO:0000313" key="4">
    <source>
        <dbReference type="Proteomes" id="UP000821837"/>
    </source>
</evidence>
<dbReference type="Proteomes" id="UP000821837">
    <property type="component" value="Unassembled WGS sequence"/>
</dbReference>